<keyword evidence="12" id="KW-1185">Reference proteome</keyword>
<sequence>MSDRWENLRDRFKKKDIDLDAEFEKFLNESMSDESSMGSPRIKTPDLKTKPVRDQMPWWAEEDDEDDNDKREATRQSWLKPKKSEVKEQEELKHQDKDAVDNAATPIVPTAVPHSAKGSLTALSAGSHFDSSALSISRDSLEEGLAKSTEKTKLPPEEILKRLGSEDFEDTFTHSDETKTGTSASPSSLVPQSFATTKPASMGLETMNELADKEKFFYNVEDGSSPVDYQKKLGEISTSESVTQERREDDRLQATGAELGDSIFNMTGTADKMNRTAVDDAVEGNEEQDEEYSDNFEDENSPEAEPLDTVDPPRPSAPEPPEAAKPSLLSKVSLMESLDSTLETKRPAAALSLLSQQKKQQQVVASPDVPSMLRTGTEYEASGSTRDIHELQAALQAAQLTATGTGSRYSGNLELPPTSSVIQGVDQSKEGQIVIEKNDQGETRARGFDLQPVVVTDDWQATRLDLKPAVDAPRDSVEVGRGIDLQTTAEDERGFSLQPVVNLLESELKDDQEDEDGDEDTPPPESLQSIKNIARARRSAGKDSLKKSTEAKVTAKRTSKADKERSGRTSSIKEKPAQKKGKGKLGSTSVEKSHLFKPSPSSAPSWSPTPTLRSTRTKVPSKKLHLESKTIESSPSPKQLAASVESFANYLKHFVRPDSENTEPPPVRWYRDEPAKSVSRTSFRMASDEHRLSREKALQAEVENWQLAWKDEKKRNDKLIAEMASREKEWSRRDERSRLEYESQIHELKQELFVMQSKLNETEKEADVRKKVAAGGNLEIASEEELKRLEKEVREQEQLLTGYQQENERLYKELKQMQAKEKANEARMFSENQKLASELANLKEKVERRESGDIPAPGSASLGADKISQLTAEMRTLRRRVNDVQEEAEGLRRAKSELEDRIRGVEGERDAAVKQSSQVVGSNAREIAELESRYTTEVERLRSKLKWYAENQALLDRDALILKKKEEEISELKETVARLQAQHGQTVAEKKQRGVERATDAKRIQDLERQVREMEEIIKRRYPNSLPALIYAAASAPGHAQAVTTESPRKQSPTYAFLENRVKKLEAELEDKDEDASKRIRCVEQKYNALRMEYEDRIKDLERDLQSAQDRYDTVSRSNTRVKILEEELQTVHAENESKVRQLKTEVQVLQDALSKAESMEISGGKTSRRRKLELEKRSSDDSNSLIKSLQEKLEKKDFELEDLRQTCNRLQREREQMLASERTQVDKQTSPITDPTLENLTQENKRLKEQMSRWSLDMDQQRVRFQASLAETERSARLSREEAADQLASAQAQHKREIDQLKAEFAVSHGSSKIAELKSQLAGQEIVIQRLKAKMADVSVNADAVASAKVREESLQQQVNQLQVDLRRAKEKFSPEMKQFDSLETKIAAMEQRHSQREVDLQRIIEKTHLTAKIEKEETEAKWRQLVRQKNREIEKFRHELDAILEILSELKRQGVVIPLRNEEGYVP</sequence>
<feature type="region of interest" description="Disordered" evidence="10">
    <location>
        <begin position="1158"/>
        <end position="1184"/>
    </location>
</feature>
<dbReference type="InterPro" id="IPR038774">
    <property type="entry name" value="CEP162-like"/>
</dbReference>
<proteinExistence type="inferred from homology"/>
<protein>
    <recommendedName>
        <fullName evidence="3">Centrosomal protein of 162 kDa</fullName>
    </recommendedName>
</protein>
<feature type="compositionally biased region" description="Polar residues" evidence="10">
    <location>
        <begin position="29"/>
        <end position="38"/>
    </location>
</feature>
<feature type="region of interest" description="Disordered" evidence="10">
    <location>
        <begin position="223"/>
        <end position="329"/>
    </location>
</feature>
<evidence type="ECO:0000256" key="10">
    <source>
        <dbReference type="SAM" id="MobiDB-lite"/>
    </source>
</evidence>
<feature type="compositionally biased region" description="Basic and acidic residues" evidence="10">
    <location>
        <begin position="140"/>
        <end position="179"/>
    </location>
</feature>
<keyword evidence="7 9" id="KW-0175">Coiled coil</keyword>
<accession>A0ABN8MNB5</accession>
<keyword evidence="8" id="KW-0206">Cytoskeleton</keyword>
<keyword evidence="4" id="KW-0963">Cytoplasm</keyword>
<feature type="compositionally biased region" description="Pro residues" evidence="10">
    <location>
        <begin position="312"/>
        <end position="323"/>
    </location>
</feature>
<comment type="similarity">
    <text evidence="2">Belongs to the CEP162 family.</text>
</comment>
<feature type="region of interest" description="Disordered" evidence="10">
    <location>
        <begin position="509"/>
        <end position="638"/>
    </location>
</feature>
<evidence type="ECO:0000256" key="2">
    <source>
        <dbReference type="ARBA" id="ARBA00009485"/>
    </source>
</evidence>
<feature type="coiled-coil region" evidence="9">
    <location>
        <begin position="731"/>
        <end position="915"/>
    </location>
</feature>
<dbReference type="Proteomes" id="UP001159405">
    <property type="component" value="Unassembled WGS sequence"/>
</dbReference>
<evidence type="ECO:0000256" key="1">
    <source>
        <dbReference type="ARBA" id="ARBA00004114"/>
    </source>
</evidence>
<evidence type="ECO:0000256" key="9">
    <source>
        <dbReference type="SAM" id="Coils"/>
    </source>
</evidence>
<feature type="coiled-coil region" evidence="9">
    <location>
        <begin position="955"/>
        <end position="1017"/>
    </location>
</feature>
<comment type="caution">
    <text evidence="11">The sequence shown here is derived from an EMBL/GenBank/DDBJ whole genome shotgun (WGS) entry which is preliminary data.</text>
</comment>
<organism evidence="11 12">
    <name type="scientific">Porites lobata</name>
    <dbReference type="NCBI Taxonomy" id="104759"/>
    <lineage>
        <taxon>Eukaryota</taxon>
        <taxon>Metazoa</taxon>
        <taxon>Cnidaria</taxon>
        <taxon>Anthozoa</taxon>
        <taxon>Hexacorallia</taxon>
        <taxon>Scleractinia</taxon>
        <taxon>Fungiina</taxon>
        <taxon>Poritidae</taxon>
        <taxon>Porites</taxon>
    </lineage>
</organism>
<evidence type="ECO:0000256" key="6">
    <source>
        <dbReference type="ARBA" id="ARBA00022794"/>
    </source>
</evidence>
<evidence type="ECO:0000256" key="4">
    <source>
        <dbReference type="ARBA" id="ARBA00022490"/>
    </source>
</evidence>
<feature type="region of interest" description="Disordered" evidence="10">
    <location>
        <begin position="1217"/>
        <end position="1237"/>
    </location>
</feature>
<evidence type="ECO:0000256" key="5">
    <source>
        <dbReference type="ARBA" id="ARBA00022701"/>
    </source>
</evidence>
<name>A0ABN8MNB5_9CNID</name>
<feature type="compositionally biased region" description="Polar residues" evidence="10">
    <location>
        <begin position="180"/>
        <end position="197"/>
    </location>
</feature>
<feature type="compositionally biased region" description="Basic and acidic residues" evidence="10">
    <location>
        <begin position="540"/>
        <end position="550"/>
    </location>
</feature>
<feature type="region of interest" description="Disordered" evidence="10">
    <location>
        <begin position="140"/>
        <end position="197"/>
    </location>
</feature>
<evidence type="ECO:0000256" key="8">
    <source>
        <dbReference type="ARBA" id="ARBA00023212"/>
    </source>
</evidence>
<dbReference type="EMBL" id="CALNXK010000001">
    <property type="protein sequence ID" value="CAH3032412.1"/>
    <property type="molecule type" value="Genomic_DNA"/>
</dbReference>
<feature type="compositionally biased region" description="Basic and acidic residues" evidence="10">
    <location>
        <begin position="243"/>
        <end position="252"/>
    </location>
</feature>
<keyword evidence="5" id="KW-0493">Microtubule</keyword>
<feature type="compositionally biased region" description="Basic and acidic residues" evidence="10">
    <location>
        <begin position="82"/>
        <end position="100"/>
    </location>
</feature>
<feature type="compositionally biased region" description="Basic and acidic residues" evidence="10">
    <location>
        <begin position="43"/>
        <end position="53"/>
    </location>
</feature>
<dbReference type="PANTHER" id="PTHR34031">
    <property type="entry name" value="CENTROSOMAL PROTEIN OF 162 KDA"/>
    <property type="match status" value="1"/>
</dbReference>
<feature type="region of interest" description="Disordered" evidence="10">
    <location>
        <begin position="28"/>
        <end position="112"/>
    </location>
</feature>
<feature type="compositionally biased region" description="Polar residues" evidence="10">
    <location>
        <begin position="1227"/>
        <end position="1237"/>
    </location>
</feature>
<comment type="subcellular location">
    <subcellularLocation>
        <location evidence="1">Cytoplasm</location>
        <location evidence="1">Cytoskeleton</location>
        <location evidence="1">Microtubule organizing center</location>
        <location evidence="1">Centrosome</location>
        <location evidence="1">Centriole</location>
    </subcellularLocation>
</comment>
<feature type="coiled-coil region" evidence="9">
    <location>
        <begin position="1428"/>
        <end position="1455"/>
    </location>
</feature>
<evidence type="ECO:0000256" key="7">
    <source>
        <dbReference type="ARBA" id="ARBA00023054"/>
    </source>
</evidence>
<evidence type="ECO:0000313" key="12">
    <source>
        <dbReference type="Proteomes" id="UP001159405"/>
    </source>
</evidence>
<evidence type="ECO:0000313" key="11">
    <source>
        <dbReference type="EMBL" id="CAH3032412.1"/>
    </source>
</evidence>
<reference evidence="11 12" key="1">
    <citation type="submission" date="2022-05" db="EMBL/GenBank/DDBJ databases">
        <authorList>
            <consortium name="Genoscope - CEA"/>
            <person name="William W."/>
        </authorList>
    </citation>
    <scope>NUCLEOTIDE SEQUENCE [LARGE SCALE GENOMIC DNA]</scope>
</reference>
<dbReference type="PANTHER" id="PTHR34031:SF1">
    <property type="entry name" value="CENTROSOMAL PROTEIN OF 162 KDA"/>
    <property type="match status" value="1"/>
</dbReference>
<feature type="compositionally biased region" description="Acidic residues" evidence="10">
    <location>
        <begin position="280"/>
        <end position="308"/>
    </location>
</feature>
<keyword evidence="6" id="KW-0970">Cilium biogenesis/degradation</keyword>
<feature type="compositionally biased region" description="Basic and acidic residues" evidence="10">
    <location>
        <begin position="559"/>
        <end position="577"/>
    </location>
</feature>
<feature type="compositionally biased region" description="Acidic residues" evidence="10">
    <location>
        <begin position="509"/>
        <end position="522"/>
    </location>
</feature>
<gene>
    <name evidence="11" type="ORF">PLOB_00000482</name>
</gene>
<feature type="compositionally biased region" description="Low complexity" evidence="10">
    <location>
        <begin position="598"/>
        <end position="610"/>
    </location>
</feature>
<evidence type="ECO:0000256" key="3">
    <source>
        <dbReference type="ARBA" id="ARBA00021406"/>
    </source>
</evidence>